<dbReference type="EnsemblMetazoa" id="AATE003491-RA">
    <property type="protein sequence ID" value="AATE003491-PA.1"/>
    <property type="gene ID" value="AATE003491"/>
</dbReference>
<name>A0A182IQE1_ANOAO</name>
<accession>A0A182IQE1</accession>
<evidence type="ECO:0000313" key="1">
    <source>
        <dbReference type="EnsemblMetazoa" id="AATE003491-PA.1"/>
    </source>
</evidence>
<reference evidence="1" key="1">
    <citation type="submission" date="2022-08" db="UniProtKB">
        <authorList>
            <consortium name="EnsemblMetazoa"/>
        </authorList>
    </citation>
    <scope>IDENTIFICATION</scope>
    <source>
        <strain evidence="1">EBRO</strain>
    </source>
</reference>
<sequence length="136" mass="15447">MKIIPTMSCKQLATQTASAVLLILLLNISFAKAASSESEPAVSEDEGRSYFGYQPKPKDSYKKLVEDLSEFAVTSWGDWLSLYAKIEALHKKLYYRKDKDYGGYDYSKLHRMQQLLSEQKATIDALRSDRLNVPTV</sequence>
<dbReference type="AlphaFoldDB" id="A0A182IQE1"/>
<organism evidence="1">
    <name type="scientific">Anopheles atroparvus</name>
    <name type="common">European mosquito</name>
    <dbReference type="NCBI Taxonomy" id="41427"/>
    <lineage>
        <taxon>Eukaryota</taxon>
        <taxon>Metazoa</taxon>
        <taxon>Ecdysozoa</taxon>
        <taxon>Arthropoda</taxon>
        <taxon>Hexapoda</taxon>
        <taxon>Insecta</taxon>
        <taxon>Pterygota</taxon>
        <taxon>Neoptera</taxon>
        <taxon>Endopterygota</taxon>
        <taxon>Diptera</taxon>
        <taxon>Nematocera</taxon>
        <taxon>Culicoidea</taxon>
        <taxon>Culicidae</taxon>
        <taxon>Anophelinae</taxon>
        <taxon>Anopheles</taxon>
    </lineage>
</organism>
<dbReference type="VEuPathDB" id="VectorBase:AATE003491"/>
<protein>
    <submittedName>
        <fullName evidence="1">Uncharacterized protein</fullName>
    </submittedName>
</protein>
<proteinExistence type="predicted"/>